<dbReference type="Proteomes" id="UP000766486">
    <property type="component" value="Unassembled WGS sequence"/>
</dbReference>
<evidence type="ECO:0000313" key="2">
    <source>
        <dbReference type="EMBL" id="VUC22959.1"/>
    </source>
</evidence>
<reference evidence="2 3" key="1">
    <citation type="submission" date="2019-06" db="EMBL/GenBank/DDBJ databases">
        <authorList>
            <person name="Broberg M."/>
        </authorList>
    </citation>
    <scope>NUCLEOTIDE SEQUENCE [LARGE SCALE GENOMIC DNA]</scope>
</reference>
<proteinExistence type="predicted"/>
<dbReference type="EMBL" id="CABFNS010000698">
    <property type="protein sequence ID" value="VUC22959.1"/>
    <property type="molecule type" value="Genomic_DNA"/>
</dbReference>
<feature type="region of interest" description="Disordered" evidence="1">
    <location>
        <begin position="254"/>
        <end position="279"/>
    </location>
</feature>
<accession>A0ABY6TZA4</accession>
<gene>
    <name evidence="2" type="ORF">CLO192961_LOCUS98217</name>
</gene>
<keyword evidence="3" id="KW-1185">Reference proteome</keyword>
<protein>
    <recommendedName>
        <fullName evidence="4">Fungal-type protein kinase domain-containing protein</fullName>
    </recommendedName>
</protein>
<name>A0ABY6TZA4_BIOOC</name>
<comment type="caution">
    <text evidence="2">The sequence shown here is derived from an EMBL/GenBank/DDBJ whole genome shotgun (WGS) entry which is preliminary data.</text>
</comment>
<evidence type="ECO:0008006" key="4">
    <source>
        <dbReference type="Google" id="ProtNLM"/>
    </source>
</evidence>
<organism evidence="2 3">
    <name type="scientific">Bionectria ochroleuca</name>
    <name type="common">Gliocladium roseum</name>
    <dbReference type="NCBI Taxonomy" id="29856"/>
    <lineage>
        <taxon>Eukaryota</taxon>
        <taxon>Fungi</taxon>
        <taxon>Dikarya</taxon>
        <taxon>Ascomycota</taxon>
        <taxon>Pezizomycotina</taxon>
        <taxon>Sordariomycetes</taxon>
        <taxon>Hypocreomycetidae</taxon>
        <taxon>Hypocreales</taxon>
        <taxon>Bionectriaceae</taxon>
        <taxon>Clonostachys</taxon>
    </lineage>
</organism>
<evidence type="ECO:0000313" key="3">
    <source>
        <dbReference type="Proteomes" id="UP000766486"/>
    </source>
</evidence>
<evidence type="ECO:0000256" key="1">
    <source>
        <dbReference type="SAM" id="MobiDB-lite"/>
    </source>
</evidence>
<sequence length="279" mass="30579">MTDIRACFDQPLSPAASTSNGYVQAKLSGDTTKKADPPTVGLVQAQVLNNIGQDLRHHALASLTGTERIISEKDVEVTSALTLINPVNLAFAANNAGSSLTDVNNFPSPLQRSSTVPNQKVYADKVWVDDFDSARIGVAVLDYKRPGVIQDKEFAQACVNEEALEEVLAKTPKSKFFANARILIKQAVNYAHMYNTKYVALFDWNILVLLVFDRNEGLHGGDYCRVTIVKERAKMRTCLLGFLQVAWENRDTVNGSLHPPEGSSSDEAVVQGRGTRSRP</sequence>